<dbReference type="Proteomes" id="UP000038011">
    <property type="component" value="Unassembled WGS sequence"/>
</dbReference>
<dbReference type="STRING" id="1514904.SU32_10475"/>
<feature type="transmembrane region" description="Helical" evidence="1">
    <location>
        <begin position="139"/>
        <end position="160"/>
    </location>
</feature>
<feature type="transmembrane region" description="Helical" evidence="1">
    <location>
        <begin position="70"/>
        <end position="98"/>
    </location>
</feature>
<proteinExistence type="predicted"/>
<accession>A0A0N0E7D6</accession>
<evidence type="ECO:0000313" key="3">
    <source>
        <dbReference type="Proteomes" id="UP000038011"/>
    </source>
</evidence>
<comment type="caution">
    <text evidence="2">The sequence shown here is derived from an EMBL/GenBank/DDBJ whole genome shotgun (WGS) entry which is preliminary data.</text>
</comment>
<feature type="transmembrane region" description="Helical" evidence="1">
    <location>
        <begin position="105"/>
        <end position="127"/>
    </location>
</feature>
<keyword evidence="1" id="KW-0812">Transmembrane</keyword>
<keyword evidence="1" id="KW-1133">Transmembrane helix</keyword>
<keyword evidence="3" id="KW-1185">Reference proteome</keyword>
<protein>
    <submittedName>
        <fullName evidence="2">Uncharacterized protein</fullName>
    </submittedName>
</protein>
<evidence type="ECO:0000313" key="2">
    <source>
        <dbReference type="EMBL" id="KPB01055.1"/>
    </source>
</evidence>
<dbReference type="PATRIC" id="fig|1514904.3.peg.927"/>
<sequence length="173" mass="19414">MNAFKRAGIEKIHWRDFFIIVLGATIIGPPIGGFILGIGFDVLMLGRALLEMLSMDNRSQPSLEDVRGFLLVPFLFAATSHFLGAVPAFFSGLLTWIYAVYFRKLHFSVICGFVFLTSFFWACYLFVGDEWDVGAESLTMFAVFVALGWISAYCLVRLFGRFLTIAPSGKLRQ</sequence>
<reference evidence="2 3" key="1">
    <citation type="submission" date="2015-01" db="EMBL/GenBank/DDBJ databases">
        <title>Ahrensia donghaiensis sp. nov., a novel dimethylsulphoniopropionate-cleavage bacterium isolated from seawater and emended descriptions of the genus Ahrensia and Ahrensia kielensis.</title>
        <authorList>
            <person name="Liu J."/>
        </authorList>
    </citation>
    <scope>NUCLEOTIDE SEQUENCE [LARGE SCALE GENOMIC DNA]</scope>
    <source>
        <strain evidence="2 3">LZD062</strain>
    </source>
</reference>
<gene>
    <name evidence="2" type="ORF">SU32_10475</name>
</gene>
<dbReference type="AlphaFoldDB" id="A0A0N0E7D6"/>
<name>A0A0N0E7D6_9HYPH</name>
<evidence type="ECO:0000256" key="1">
    <source>
        <dbReference type="SAM" id="Phobius"/>
    </source>
</evidence>
<keyword evidence="1" id="KW-0472">Membrane</keyword>
<organism evidence="2 3">
    <name type="scientific">Ahrensia marina</name>
    <dbReference type="NCBI Taxonomy" id="1514904"/>
    <lineage>
        <taxon>Bacteria</taxon>
        <taxon>Pseudomonadati</taxon>
        <taxon>Pseudomonadota</taxon>
        <taxon>Alphaproteobacteria</taxon>
        <taxon>Hyphomicrobiales</taxon>
        <taxon>Ahrensiaceae</taxon>
        <taxon>Ahrensia</taxon>
    </lineage>
</organism>
<feature type="transmembrane region" description="Helical" evidence="1">
    <location>
        <begin position="20"/>
        <end position="50"/>
    </location>
</feature>
<dbReference type="RefSeq" id="WP_053999314.1">
    <property type="nucleotide sequence ID" value="NZ_JXMU01000014.1"/>
</dbReference>
<dbReference type="EMBL" id="JXMU01000014">
    <property type="protein sequence ID" value="KPB01055.1"/>
    <property type="molecule type" value="Genomic_DNA"/>
</dbReference>